<evidence type="ECO:0000313" key="1">
    <source>
        <dbReference type="EMBL" id="SDO50990.1"/>
    </source>
</evidence>
<protein>
    <submittedName>
        <fullName evidence="1">Uncharacterized protein</fullName>
    </submittedName>
</protein>
<proteinExistence type="predicted"/>
<dbReference type="OrthoDB" id="9955699at2"/>
<dbReference type="STRING" id="504798.SAMN05421871_102710"/>
<reference evidence="2" key="1">
    <citation type="submission" date="2016-10" db="EMBL/GenBank/DDBJ databases">
        <authorList>
            <person name="Varghese N."/>
            <person name="Submissions S."/>
        </authorList>
    </citation>
    <scope>NUCLEOTIDE SEQUENCE [LARGE SCALE GENOMIC DNA]</scope>
    <source>
        <strain evidence="2">IBRC-M 10655</strain>
    </source>
</reference>
<dbReference type="Proteomes" id="UP000199651">
    <property type="component" value="Unassembled WGS sequence"/>
</dbReference>
<dbReference type="AlphaFoldDB" id="A0A1H0K5G7"/>
<name>A0A1H0K5G7_9PSEU</name>
<accession>A0A1H0K5G7</accession>
<dbReference type="RefSeq" id="WP_091372182.1">
    <property type="nucleotide sequence ID" value="NZ_FNDV01000002.1"/>
</dbReference>
<dbReference type="EMBL" id="FNJB01000003">
    <property type="protein sequence ID" value="SDO50990.1"/>
    <property type="molecule type" value="Genomic_DNA"/>
</dbReference>
<keyword evidence="2" id="KW-1185">Reference proteome</keyword>
<evidence type="ECO:0000313" key="2">
    <source>
        <dbReference type="Proteomes" id="UP000199651"/>
    </source>
</evidence>
<organism evidence="1 2">
    <name type="scientific">Actinokineospora alba</name>
    <dbReference type="NCBI Taxonomy" id="504798"/>
    <lineage>
        <taxon>Bacteria</taxon>
        <taxon>Bacillati</taxon>
        <taxon>Actinomycetota</taxon>
        <taxon>Actinomycetes</taxon>
        <taxon>Pseudonocardiales</taxon>
        <taxon>Pseudonocardiaceae</taxon>
        <taxon>Actinokineospora</taxon>
    </lineage>
</organism>
<gene>
    <name evidence="1" type="ORF">SAMN05192558_103339</name>
</gene>
<sequence length="158" mass="17244">MDHEAEARAFIADTTGWDGEAVDLALTVLRDEGTNDYHLDAKTGGPIGDIREKARRRLAEMSHLHGVSGEDPGALWLEVQQASADLMKAKSRAYANFKSGYGSPEDDAVAIEAAAHALATLWRRMAAAQAEPWRKLAAHHTASRFDSVARTAQHRKRG</sequence>